<name>A0ABV4BS07_9CLOT</name>
<dbReference type="EMBL" id="JBGEWD010000021">
    <property type="protein sequence ID" value="MEY8001562.1"/>
    <property type="molecule type" value="Genomic_DNA"/>
</dbReference>
<sequence>MLDRKNGKLAFNCLDAQIFLGDMFAKCKNEHEVEWVQEQLKDCVEGIAEERLEELEGE</sequence>
<keyword evidence="2" id="KW-1185">Reference proteome</keyword>
<accession>A0ABV4BS07</accession>
<dbReference type="RefSeq" id="WP_369705455.1">
    <property type="nucleotide sequence ID" value="NZ_JBGEWD010000021.1"/>
</dbReference>
<dbReference type="Proteomes" id="UP001564657">
    <property type="component" value="Unassembled WGS sequence"/>
</dbReference>
<gene>
    <name evidence="1" type="ORF">AB8U03_15440</name>
</gene>
<evidence type="ECO:0000313" key="1">
    <source>
        <dbReference type="EMBL" id="MEY8001562.1"/>
    </source>
</evidence>
<comment type="caution">
    <text evidence="1">The sequence shown here is derived from an EMBL/GenBank/DDBJ whole genome shotgun (WGS) entry which is preliminary data.</text>
</comment>
<protein>
    <submittedName>
        <fullName evidence="1">Uncharacterized protein</fullName>
    </submittedName>
</protein>
<evidence type="ECO:0000313" key="2">
    <source>
        <dbReference type="Proteomes" id="UP001564657"/>
    </source>
</evidence>
<reference evidence="1 2" key="1">
    <citation type="submission" date="2024-08" db="EMBL/GenBank/DDBJ databases">
        <title>Clostridium lapicellarii sp. nov., and Clostridium renhuaiense sp. nov., two species isolated from the mud in a fermentation cellar used for producing sauce-flavour Chinese liquors.</title>
        <authorList>
            <person name="Yang F."/>
            <person name="Wang H."/>
            <person name="Chen L.Q."/>
            <person name="Zhou N."/>
            <person name="Lu J.J."/>
            <person name="Pu X.X."/>
            <person name="Wan B."/>
            <person name="Wang L."/>
            <person name="Liu S.J."/>
        </authorList>
    </citation>
    <scope>NUCLEOTIDE SEQUENCE [LARGE SCALE GENOMIC DNA]</scope>
    <source>
        <strain evidence="1 2">MT-5</strain>
    </source>
</reference>
<proteinExistence type="predicted"/>
<organism evidence="1 2">
    <name type="scientific">Clostridium moutaii</name>
    <dbReference type="NCBI Taxonomy" id="3240932"/>
    <lineage>
        <taxon>Bacteria</taxon>
        <taxon>Bacillati</taxon>
        <taxon>Bacillota</taxon>
        <taxon>Clostridia</taxon>
        <taxon>Eubacteriales</taxon>
        <taxon>Clostridiaceae</taxon>
        <taxon>Clostridium</taxon>
    </lineage>
</organism>